<reference evidence="2" key="2">
    <citation type="journal article" date="2017" name="J. Anim. Genet.">
        <title>Multiple reference genome sequences of hot pepper reveal the massive evolution of plant disease resistance genes by retroduplication.</title>
        <authorList>
            <person name="Kim S."/>
            <person name="Park J."/>
            <person name="Yeom S.-I."/>
            <person name="Kim Y.-M."/>
            <person name="Seo E."/>
            <person name="Kim K.-T."/>
            <person name="Kim M.-S."/>
            <person name="Lee J.M."/>
            <person name="Cheong K."/>
            <person name="Shin H.-S."/>
            <person name="Kim S.-B."/>
            <person name="Han K."/>
            <person name="Lee J."/>
            <person name="Park M."/>
            <person name="Lee H.-A."/>
            <person name="Lee H.-Y."/>
            <person name="Lee Y."/>
            <person name="Oh S."/>
            <person name="Lee J.H."/>
            <person name="Choi E."/>
            <person name="Choi E."/>
            <person name="Lee S.E."/>
            <person name="Jeon J."/>
            <person name="Kim H."/>
            <person name="Choi G."/>
            <person name="Song H."/>
            <person name="Lee J."/>
            <person name="Lee S.-C."/>
            <person name="Kwon J.-K."/>
            <person name="Lee H.-Y."/>
            <person name="Koo N."/>
            <person name="Hong Y."/>
            <person name="Kim R.W."/>
            <person name="Kang W.-H."/>
            <person name="Huh J.H."/>
            <person name="Kang B.-C."/>
            <person name="Yang T.-J."/>
            <person name="Lee Y.-H."/>
            <person name="Bennetzen J.L."/>
            <person name="Choi D."/>
        </authorList>
    </citation>
    <scope>NUCLEOTIDE SEQUENCE [LARGE SCALE GENOMIC DNA]</scope>
    <source>
        <strain evidence="2">cv. PBC81</strain>
    </source>
</reference>
<dbReference type="EMBL" id="MLFT02000008">
    <property type="protein sequence ID" value="PHT41451.1"/>
    <property type="molecule type" value="Genomic_DNA"/>
</dbReference>
<proteinExistence type="predicted"/>
<dbReference type="PANTHER" id="PTHR31111:SF136">
    <property type="entry name" value="F-BOX ASSOCIATED DOMAIN-CONTAINING PROTEIN"/>
    <property type="match status" value="1"/>
</dbReference>
<gene>
    <name evidence="1" type="ORF">CQW23_20305</name>
</gene>
<dbReference type="OrthoDB" id="692435at2759"/>
<organism evidence="1 2">
    <name type="scientific">Capsicum baccatum</name>
    <name type="common">Peruvian pepper</name>
    <dbReference type="NCBI Taxonomy" id="33114"/>
    <lineage>
        <taxon>Eukaryota</taxon>
        <taxon>Viridiplantae</taxon>
        <taxon>Streptophyta</taxon>
        <taxon>Embryophyta</taxon>
        <taxon>Tracheophyta</taxon>
        <taxon>Spermatophyta</taxon>
        <taxon>Magnoliopsida</taxon>
        <taxon>eudicotyledons</taxon>
        <taxon>Gunneridae</taxon>
        <taxon>Pentapetalae</taxon>
        <taxon>asterids</taxon>
        <taxon>lamiids</taxon>
        <taxon>Solanales</taxon>
        <taxon>Solanaceae</taxon>
        <taxon>Solanoideae</taxon>
        <taxon>Capsiceae</taxon>
        <taxon>Capsicum</taxon>
    </lineage>
</organism>
<accession>A0A2G2W887</accession>
<keyword evidence="2" id="KW-1185">Reference proteome</keyword>
<dbReference type="PANTHER" id="PTHR31111">
    <property type="entry name" value="BNAA05G37150D PROTEIN-RELATED"/>
    <property type="match status" value="1"/>
</dbReference>
<evidence type="ECO:0000313" key="1">
    <source>
        <dbReference type="EMBL" id="PHT41451.1"/>
    </source>
</evidence>
<reference evidence="1 2" key="1">
    <citation type="journal article" date="2017" name="Genome Biol.">
        <title>New reference genome sequences of hot pepper reveal the massive evolution of plant disease-resistance genes by retroduplication.</title>
        <authorList>
            <person name="Kim S."/>
            <person name="Park J."/>
            <person name="Yeom S.I."/>
            <person name="Kim Y.M."/>
            <person name="Seo E."/>
            <person name="Kim K.T."/>
            <person name="Kim M.S."/>
            <person name="Lee J.M."/>
            <person name="Cheong K."/>
            <person name="Shin H.S."/>
            <person name="Kim S.B."/>
            <person name="Han K."/>
            <person name="Lee J."/>
            <person name="Park M."/>
            <person name="Lee H.A."/>
            <person name="Lee H.Y."/>
            <person name="Lee Y."/>
            <person name="Oh S."/>
            <person name="Lee J.H."/>
            <person name="Choi E."/>
            <person name="Choi E."/>
            <person name="Lee S.E."/>
            <person name="Jeon J."/>
            <person name="Kim H."/>
            <person name="Choi G."/>
            <person name="Song H."/>
            <person name="Lee J."/>
            <person name="Lee S.C."/>
            <person name="Kwon J.K."/>
            <person name="Lee H.Y."/>
            <person name="Koo N."/>
            <person name="Hong Y."/>
            <person name="Kim R.W."/>
            <person name="Kang W.H."/>
            <person name="Huh J.H."/>
            <person name="Kang B.C."/>
            <person name="Yang T.J."/>
            <person name="Lee Y.H."/>
            <person name="Bennetzen J.L."/>
            <person name="Choi D."/>
        </authorList>
    </citation>
    <scope>NUCLEOTIDE SEQUENCE [LARGE SCALE GENOMIC DNA]</scope>
    <source>
        <strain evidence="2">cv. PBC81</strain>
    </source>
</reference>
<evidence type="ECO:0000313" key="2">
    <source>
        <dbReference type="Proteomes" id="UP000224567"/>
    </source>
</evidence>
<comment type="caution">
    <text evidence="1">The sequence shown here is derived from an EMBL/GenBank/DDBJ whole genome shotgun (WGS) entry which is preliminary data.</text>
</comment>
<sequence length="365" mass="42996">MPQFISIHVNCGAAVPTIVCEFYNTSLPTIIYEIMSEFYKIIAKTKIVFLDDWIKKRQGILTRKKRIRHSYTCKLLNSSARKFSYHGLVLYRHYNLKRHLILNPITREQVTFDIPSGTIVALFFHPIAKEYYAICTRYLEKMTTQQFKLFKLTSLLSNEVDILTGWKSLHYQVPTFSQFHIVKRDAVYWMAEENSLNSTAVPCEELVIIFDIIREEFRVLPHPGDKCDSQVLIERHAQMHLLEKEGVVSFCMITIHNEHRVKMQFWTMEDQHVWSQSSQTIILEDMSVQRFPMRYPHHKNFEVKPVGTLNGELIISWLWRGVFAYHLRIRALRKLEFEGMEGSHALIHNNTSLSLRNLRQSSKSM</sequence>
<dbReference type="Proteomes" id="UP000224567">
    <property type="component" value="Unassembled WGS sequence"/>
</dbReference>
<protein>
    <submittedName>
        <fullName evidence="1">Uncharacterized protein</fullName>
    </submittedName>
</protein>
<name>A0A2G2W887_CAPBA</name>
<dbReference type="AlphaFoldDB" id="A0A2G2W887"/>